<dbReference type="Proteomes" id="UP000179023">
    <property type="component" value="Unassembled WGS sequence"/>
</dbReference>
<accession>A0A1G2KNG5</accession>
<dbReference type="Gene3D" id="3.30.460.10">
    <property type="entry name" value="Beta Polymerase, domain 2"/>
    <property type="match status" value="1"/>
</dbReference>
<dbReference type="PANTHER" id="PTHR34822">
    <property type="entry name" value="GRPB DOMAIN PROTEIN (AFU_ORTHOLOGUE AFUA_1G01530)"/>
    <property type="match status" value="1"/>
</dbReference>
<dbReference type="SUPFAM" id="SSF81301">
    <property type="entry name" value="Nucleotidyltransferase"/>
    <property type="match status" value="1"/>
</dbReference>
<dbReference type="Pfam" id="PF04229">
    <property type="entry name" value="GrpB"/>
    <property type="match status" value="1"/>
</dbReference>
<proteinExistence type="predicted"/>
<comment type="caution">
    <text evidence="1">The sequence shown here is derived from an EMBL/GenBank/DDBJ whole genome shotgun (WGS) entry which is preliminary data.</text>
</comment>
<gene>
    <name evidence="1" type="ORF">A3C07_05125</name>
</gene>
<reference evidence="1 2" key="1">
    <citation type="journal article" date="2016" name="Nat. Commun.">
        <title>Thousands of microbial genomes shed light on interconnected biogeochemical processes in an aquifer system.</title>
        <authorList>
            <person name="Anantharaman K."/>
            <person name="Brown C.T."/>
            <person name="Hug L.A."/>
            <person name="Sharon I."/>
            <person name="Castelle C.J."/>
            <person name="Probst A.J."/>
            <person name="Thomas B.C."/>
            <person name="Singh A."/>
            <person name="Wilkins M.J."/>
            <person name="Karaoz U."/>
            <person name="Brodie E.L."/>
            <person name="Williams K.H."/>
            <person name="Hubbard S.S."/>
            <person name="Banfield J.F."/>
        </authorList>
    </citation>
    <scope>NUCLEOTIDE SEQUENCE [LARGE SCALE GENOMIC DNA]</scope>
</reference>
<dbReference type="PANTHER" id="PTHR34822:SF1">
    <property type="entry name" value="GRPB FAMILY PROTEIN"/>
    <property type="match status" value="1"/>
</dbReference>
<dbReference type="AlphaFoldDB" id="A0A1G2KNG5"/>
<dbReference type="EMBL" id="MHQI01000001">
    <property type="protein sequence ID" value="OHA00980.1"/>
    <property type="molecule type" value="Genomic_DNA"/>
</dbReference>
<dbReference type="STRING" id="1802270.A3C07_05125"/>
<organism evidence="1 2">
    <name type="scientific">Candidatus Sungbacteria bacterium RIFCSPHIGHO2_02_FULL_47_11</name>
    <dbReference type="NCBI Taxonomy" id="1802270"/>
    <lineage>
        <taxon>Bacteria</taxon>
        <taxon>Candidatus Sungiibacteriota</taxon>
    </lineage>
</organism>
<dbReference type="InterPro" id="IPR043519">
    <property type="entry name" value="NT_sf"/>
</dbReference>
<dbReference type="InterPro" id="IPR007344">
    <property type="entry name" value="GrpB/CoaE"/>
</dbReference>
<sequence length="186" mass="21728">MERIPRQHRPYELKEYDPQWKESFFDYAGRLKPIIGDNLLEIEHMGSTSIEGMVAKPQIDILVIVKDLRLIKDNYEQFRAAGFVPRGTEYVGIGDEYVTLDAPDGKRVASIHIFQKGHPAIEEDRLFREYISTHDEDKHLYIETKRKLYAQHSDNYEGYDLGKKEVIDVIKDRARKWAASKNSKSK</sequence>
<protein>
    <recommendedName>
        <fullName evidence="3">GrpB family protein</fullName>
    </recommendedName>
</protein>
<name>A0A1G2KNG5_9BACT</name>
<evidence type="ECO:0000313" key="2">
    <source>
        <dbReference type="Proteomes" id="UP000179023"/>
    </source>
</evidence>
<evidence type="ECO:0000313" key="1">
    <source>
        <dbReference type="EMBL" id="OHA00980.1"/>
    </source>
</evidence>
<evidence type="ECO:0008006" key="3">
    <source>
        <dbReference type="Google" id="ProtNLM"/>
    </source>
</evidence>